<protein>
    <recommendedName>
        <fullName evidence="6 7">Triosephosphate isomerase</fullName>
        <shortName evidence="6">TIM</shortName>
        <shortName evidence="6">TPI</shortName>
        <ecNumber evidence="6 7">5.3.1.1</ecNumber>
    </recommendedName>
    <alternativeName>
        <fullName evidence="6">Triose-phosphate isomerase</fullName>
    </alternativeName>
</protein>
<dbReference type="EMBL" id="FSQZ01000001">
    <property type="protein sequence ID" value="SIN62829.1"/>
    <property type="molecule type" value="Genomic_DNA"/>
</dbReference>
<dbReference type="InterPro" id="IPR000652">
    <property type="entry name" value="Triosephosphate_isomerase"/>
</dbReference>
<evidence type="ECO:0000256" key="5">
    <source>
        <dbReference type="ARBA" id="ARBA00023235"/>
    </source>
</evidence>
<dbReference type="EC" id="5.3.1.1" evidence="6 7"/>
<comment type="function">
    <text evidence="6">Involved in the gluconeogenesis. Catalyzes stereospecifically the conversion of dihydroxyacetone phosphate (DHAP) to D-glyceraldehyde-3-phosphate (G3P).</text>
</comment>
<dbReference type="GO" id="GO:0016853">
    <property type="term" value="F:isomerase activity"/>
    <property type="evidence" value="ECO:0007669"/>
    <property type="project" value="UniProtKB-KW"/>
</dbReference>
<keyword evidence="5 6" id="KW-0413">Isomerase</keyword>
<evidence type="ECO:0000313" key="8">
    <source>
        <dbReference type="EMBL" id="SIN62829.1"/>
    </source>
</evidence>
<feature type="active site" description="Electrophile" evidence="6">
    <location>
        <position position="108"/>
    </location>
</feature>
<dbReference type="PROSITE" id="PS00171">
    <property type="entry name" value="TIM_1"/>
    <property type="match status" value="1"/>
</dbReference>
<dbReference type="CDD" id="cd00311">
    <property type="entry name" value="TIM"/>
    <property type="match status" value="1"/>
</dbReference>
<dbReference type="InterPro" id="IPR035990">
    <property type="entry name" value="TIM_sf"/>
</dbReference>
<keyword evidence="3 6" id="KW-0963">Cytoplasm</keyword>
<evidence type="ECO:0000256" key="4">
    <source>
        <dbReference type="ARBA" id="ARBA00023152"/>
    </source>
</evidence>
<dbReference type="Pfam" id="PF00121">
    <property type="entry name" value="TIM"/>
    <property type="match status" value="1"/>
</dbReference>
<dbReference type="Proteomes" id="UP000185093">
    <property type="component" value="Unassembled WGS sequence"/>
</dbReference>
<keyword evidence="4 6" id="KW-0324">Glycolysis</keyword>
<feature type="binding site" evidence="6">
    <location>
        <position position="228"/>
    </location>
    <ligand>
        <name>substrate</name>
    </ligand>
</feature>
<comment type="caution">
    <text evidence="8">The sequence shown here is derived from an EMBL/GenBank/DDBJ whole genome shotgun (WGS) entry which is preliminary data.</text>
</comment>
<dbReference type="SUPFAM" id="SSF51351">
    <property type="entry name" value="Triosephosphate isomerase (TIM)"/>
    <property type="match status" value="1"/>
</dbReference>
<evidence type="ECO:0000313" key="9">
    <source>
        <dbReference type="Proteomes" id="UP000185093"/>
    </source>
</evidence>
<reference evidence="8 9" key="1">
    <citation type="submission" date="2016-11" db="EMBL/GenBank/DDBJ databases">
        <authorList>
            <person name="Varghese N."/>
            <person name="Submissions S."/>
        </authorList>
    </citation>
    <scope>NUCLEOTIDE SEQUENCE [LARGE SCALE GENOMIC DNA]</scope>
    <source>
        <strain evidence="8 9">DSM 20664</strain>
    </source>
</reference>
<feature type="binding site" evidence="6">
    <location>
        <begin position="249"/>
        <end position="250"/>
    </location>
    <ligand>
        <name>substrate</name>
    </ligand>
</feature>
<comment type="pathway">
    <text evidence="6 7">Carbohydrate biosynthesis; gluconeogenesis.</text>
</comment>
<proteinExistence type="inferred from homology"/>
<gene>
    <name evidence="6" type="primary">tpiA</name>
    <name evidence="8" type="ORF">SAMN05444368_0256</name>
</gene>
<comment type="pathway">
    <text evidence="6 7">Carbohydrate degradation; glycolysis; D-glyceraldehyde 3-phosphate from glycerone phosphate: step 1/1.</text>
</comment>
<accession>A0ABY1JAX1</accession>
<dbReference type="InterPro" id="IPR013785">
    <property type="entry name" value="Aldolase_TIM"/>
</dbReference>
<organism evidence="8 9">
    <name type="scientific">Acetomicrobium flavidum</name>
    <dbReference type="NCBI Taxonomy" id="49896"/>
    <lineage>
        <taxon>Bacteria</taxon>
        <taxon>Thermotogati</taxon>
        <taxon>Synergistota</taxon>
        <taxon>Synergistia</taxon>
        <taxon>Synergistales</taxon>
        <taxon>Acetomicrobiaceae</taxon>
        <taxon>Acetomicrobium</taxon>
    </lineage>
</organism>
<comment type="subcellular location">
    <subcellularLocation>
        <location evidence="6 7">Cytoplasm</location>
    </subcellularLocation>
</comment>
<evidence type="ECO:0000256" key="3">
    <source>
        <dbReference type="ARBA" id="ARBA00022490"/>
    </source>
</evidence>
<comment type="similarity">
    <text evidence="1 6 7">Belongs to the triosephosphate isomerase family.</text>
</comment>
<dbReference type="HAMAP" id="MF_00147_B">
    <property type="entry name" value="TIM_B"/>
    <property type="match status" value="1"/>
</dbReference>
<evidence type="ECO:0000256" key="6">
    <source>
        <dbReference type="HAMAP-Rule" id="MF_00147"/>
    </source>
</evidence>
<comment type="subunit">
    <text evidence="6 7">Homodimer.</text>
</comment>
<feature type="binding site" evidence="6">
    <location>
        <begin position="11"/>
        <end position="13"/>
    </location>
    <ligand>
        <name>substrate</name>
    </ligand>
</feature>
<dbReference type="PANTHER" id="PTHR21139">
    <property type="entry name" value="TRIOSEPHOSPHATE ISOMERASE"/>
    <property type="match status" value="1"/>
</dbReference>
<dbReference type="Gene3D" id="3.20.20.70">
    <property type="entry name" value="Aldolase class I"/>
    <property type="match status" value="1"/>
</dbReference>
<dbReference type="RefSeq" id="WP_074199044.1">
    <property type="nucleotide sequence ID" value="NZ_FSQZ01000001.1"/>
</dbReference>
<dbReference type="PROSITE" id="PS51440">
    <property type="entry name" value="TIM_2"/>
    <property type="match status" value="1"/>
</dbReference>
<comment type="catalytic activity">
    <reaction evidence="6 7">
        <text>D-glyceraldehyde 3-phosphate = dihydroxyacetone phosphate</text>
        <dbReference type="Rhea" id="RHEA:18585"/>
        <dbReference type="ChEBI" id="CHEBI:57642"/>
        <dbReference type="ChEBI" id="CHEBI:59776"/>
        <dbReference type="EC" id="5.3.1.1"/>
    </reaction>
</comment>
<keyword evidence="2 6" id="KW-0312">Gluconeogenesis</keyword>
<feature type="binding site" evidence="6">
    <location>
        <position position="188"/>
    </location>
    <ligand>
        <name>substrate</name>
    </ligand>
</feature>
<dbReference type="PANTHER" id="PTHR21139:SF42">
    <property type="entry name" value="TRIOSEPHOSPHATE ISOMERASE"/>
    <property type="match status" value="1"/>
</dbReference>
<evidence type="ECO:0000256" key="1">
    <source>
        <dbReference type="ARBA" id="ARBA00007422"/>
    </source>
</evidence>
<evidence type="ECO:0000256" key="7">
    <source>
        <dbReference type="RuleBase" id="RU363013"/>
    </source>
</evidence>
<evidence type="ECO:0000256" key="2">
    <source>
        <dbReference type="ARBA" id="ARBA00022432"/>
    </source>
</evidence>
<keyword evidence="9" id="KW-1185">Reference proteome</keyword>
<dbReference type="NCBIfam" id="TIGR00419">
    <property type="entry name" value="tim"/>
    <property type="match status" value="1"/>
</dbReference>
<name>A0ABY1JAX1_9BACT</name>
<sequence length="270" mass="29185">MKKRIPFFAGNWKMNKGPSETERFIRELATAIVGDEAVFGAVKANEIEIGVFPPFVSLERAKSAIESANALISLGAQNMHWEDSGAFTGEVSGTMIKETGCKYVILGHSERRHIFGETDDMIEMKMRKAIALGIKPVLCVGETLEERDKGMTKSVVEGQLKEAFKALGTPQTFEIGVVIAYEPVWAIGTGRKASDEDAQRVCAFIRSFLESNFGSHVAQAVRILYGGSVKPDNAMGLMSQQDIDGALIGGASLDVSSFIGIIKNAMTSNA</sequence>
<feature type="active site" description="Proton acceptor" evidence="6">
    <location>
        <position position="182"/>
    </location>
</feature>
<dbReference type="InterPro" id="IPR020861">
    <property type="entry name" value="Triosephosphate_isomerase_AS"/>
</dbReference>
<dbReference type="InterPro" id="IPR022896">
    <property type="entry name" value="TrioseP_Isoase_bac/euk"/>
</dbReference>